<evidence type="ECO:0000313" key="5">
    <source>
        <dbReference type="Proteomes" id="UP000254737"/>
    </source>
</evidence>
<dbReference type="InterPro" id="IPR032187">
    <property type="entry name" value="SusF/SusE-like_C"/>
</dbReference>
<dbReference type="CDD" id="cd12956">
    <property type="entry name" value="CBM_SusE-F_like"/>
    <property type="match status" value="2"/>
</dbReference>
<dbReference type="Proteomes" id="UP000254737">
    <property type="component" value="Unassembled WGS sequence"/>
</dbReference>
<evidence type="ECO:0000259" key="3">
    <source>
        <dbReference type="Pfam" id="PF16411"/>
    </source>
</evidence>
<sequence length="348" mass="38596">MKNFIKYISLACASIFALSACNDDEDIIKLDPSTFVAPKVETPASSTIELLEENAANTAITFNWSAANYGTNTPPKYELQIDIKGDNFKNHQILSSTSTLTADVTVKELNLAVIALGLEPFKEGEIEYRIVSSIGTPSSQQLISNVNTLKITPYPTDLSTNWGVVGDFTNWGGKPDVQFWKTDETNILVAYIDITEFNDKGVTEIKFRQDNKWELDYGDNDPSDNKLDKGGKNINIPKLGSYKITFDVTNLTYKIEEFTWGLVGDATPNGWGGPDTKLSYDGTIDSWTTILTMKDGEYKFRLNNDWDKGNYGGADGALVEKGDNIKIKAGKYKITANFTKKTYTVEAQ</sequence>
<evidence type="ECO:0000259" key="2">
    <source>
        <dbReference type="Pfam" id="PF14292"/>
    </source>
</evidence>
<reference evidence="4 5" key="1">
    <citation type="submission" date="2018-06" db="EMBL/GenBank/DDBJ databases">
        <authorList>
            <consortium name="Pathogen Informatics"/>
            <person name="Doyle S."/>
        </authorList>
    </citation>
    <scope>NUCLEOTIDE SEQUENCE [LARGE SCALE GENOMIC DNA]</scope>
    <source>
        <strain evidence="4 5">NCTC13456</strain>
    </source>
</reference>
<name>A0A376G2T0_9FLAO</name>
<feature type="domain" description="SusE outer membrane protein" evidence="2">
    <location>
        <begin position="23"/>
        <end position="130"/>
    </location>
</feature>
<protein>
    <submittedName>
        <fullName evidence="4">Uncharacterized protein</fullName>
    </submittedName>
</protein>
<proteinExistence type="predicted"/>
<dbReference type="Gene3D" id="2.60.40.3620">
    <property type="match status" value="2"/>
</dbReference>
<organism evidence="4 5">
    <name type="scientific">Empedobacter falsenii</name>
    <dbReference type="NCBI Taxonomy" id="343874"/>
    <lineage>
        <taxon>Bacteria</taxon>
        <taxon>Pseudomonadati</taxon>
        <taxon>Bacteroidota</taxon>
        <taxon>Flavobacteriia</taxon>
        <taxon>Flavobacteriales</taxon>
        <taxon>Weeksellaceae</taxon>
        <taxon>Empedobacter</taxon>
    </lineage>
</organism>
<feature type="chain" id="PRO_5016954713" evidence="1">
    <location>
        <begin position="23"/>
        <end position="348"/>
    </location>
</feature>
<dbReference type="PROSITE" id="PS51257">
    <property type="entry name" value="PROKAR_LIPOPROTEIN"/>
    <property type="match status" value="1"/>
</dbReference>
<dbReference type="STRING" id="343874.GCA_000805695_01305"/>
<evidence type="ECO:0000313" key="4">
    <source>
        <dbReference type="EMBL" id="STD53940.1"/>
    </source>
</evidence>
<dbReference type="Pfam" id="PF16411">
    <property type="entry name" value="SusF_SusE"/>
    <property type="match status" value="1"/>
</dbReference>
<feature type="signal peptide" evidence="1">
    <location>
        <begin position="1"/>
        <end position="22"/>
    </location>
</feature>
<evidence type="ECO:0000256" key="1">
    <source>
        <dbReference type="SAM" id="SignalP"/>
    </source>
</evidence>
<feature type="domain" description="Outer membrane protein SusF/SusE-like C-terminal" evidence="3">
    <location>
        <begin position="262"/>
        <end position="344"/>
    </location>
</feature>
<accession>A0A376G2T0</accession>
<gene>
    <name evidence="4" type="ORF">NCTC13456_00756</name>
</gene>
<keyword evidence="1" id="KW-0732">Signal</keyword>
<dbReference type="Pfam" id="PF14292">
    <property type="entry name" value="SusE"/>
    <property type="match status" value="1"/>
</dbReference>
<dbReference type="InterPro" id="IPR025970">
    <property type="entry name" value="SusE"/>
</dbReference>
<dbReference type="AlphaFoldDB" id="A0A376G2T0"/>
<dbReference type="EMBL" id="UFXS01000001">
    <property type="protein sequence ID" value="STD53940.1"/>
    <property type="molecule type" value="Genomic_DNA"/>
</dbReference>
<dbReference type="RefSeq" id="WP_114998819.1">
    <property type="nucleotide sequence ID" value="NZ_UFXS01000001.1"/>
</dbReference>